<proteinExistence type="predicted"/>
<dbReference type="PANTHER" id="PTHR24414:SF184">
    <property type="entry name" value="GALACTOSE OXIDASE_KELCH REPEAT SUPERFAMILY PROTEIN"/>
    <property type="match status" value="1"/>
</dbReference>
<protein>
    <submittedName>
        <fullName evidence="3">F-box/kelch-repeat protein At4g39560-like</fullName>
    </submittedName>
</protein>
<accession>A0ABM0U7D8</accession>
<evidence type="ECO:0000313" key="3">
    <source>
        <dbReference type="RefSeq" id="XP_010437076.1"/>
    </source>
</evidence>
<dbReference type="Proteomes" id="UP000694864">
    <property type="component" value="Chromosome 11"/>
</dbReference>
<dbReference type="RefSeq" id="XP_010437076.1">
    <property type="nucleotide sequence ID" value="XM_010438774.2"/>
</dbReference>
<keyword evidence="2" id="KW-1185">Reference proteome</keyword>
<dbReference type="CDD" id="cd22152">
    <property type="entry name" value="F-box_AtAFR-like"/>
    <property type="match status" value="1"/>
</dbReference>
<organism evidence="2 3">
    <name type="scientific">Camelina sativa</name>
    <name type="common">False flax</name>
    <name type="synonym">Myagrum sativum</name>
    <dbReference type="NCBI Taxonomy" id="90675"/>
    <lineage>
        <taxon>Eukaryota</taxon>
        <taxon>Viridiplantae</taxon>
        <taxon>Streptophyta</taxon>
        <taxon>Embryophyta</taxon>
        <taxon>Tracheophyta</taxon>
        <taxon>Spermatophyta</taxon>
        <taxon>Magnoliopsida</taxon>
        <taxon>eudicotyledons</taxon>
        <taxon>Gunneridae</taxon>
        <taxon>Pentapetalae</taxon>
        <taxon>rosids</taxon>
        <taxon>malvids</taxon>
        <taxon>Brassicales</taxon>
        <taxon>Brassicaceae</taxon>
        <taxon>Camelineae</taxon>
        <taxon>Camelina</taxon>
    </lineage>
</organism>
<dbReference type="SUPFAM" id="SSF117281">
    <property type="entry name" value="Kelch motif"/>
    <property type="match status" value="1"/>
</dbReference>
<dbReference type="Pfam" id="PF00646">
    <property type="entry name" value="F-box"/>
    <property type="match status" value="1"/>
</dbReference>
<dbReference type="InterPro" id="IPR001810">
    <property type="entry name" value="F-box_dom"/>
</dbReference>
<dbReference type="GeneID" id="104720877"/>
<feature type="domain" description="F-box" evidence="1">
    <location>
        <begin position="33"/>
        <end position="73"/>
    </location>
</feature>
<dbReference type="InterPro" id="IPR015915">
    <property type="entry name" value="Kelch-typ_b-propeller"/>
</dbReference>
<gene>
    <name evidence="3" type="primary">LOC104720877</name>
</gene>
<name>A0ABM0U7D8_CAMSA</name>
<dbReference type="InterPro" id="IPR036047">
    <property type="entry name" value="F-box-like_dom_sf"/>
</dbReference>
<reference evidence="3" key="2">
    <citation type="submission" date="2025-08" db="UniProtKB">
        <authorList>
            <consortium name="RefSeq"/>
        </authorList>
    </citation>
    <scope>IDENTIFICATION</scope>
    <source>
        <tissue evidence="3">Leaf</tissue>
    </source>
</reference>
<evidence type="ECO:0000259" key="1">
    <source>
        <dbReference type="SMART" id="SM00256"/>
    </source>
</evidence>
<dbReference type="SMART" id="SM00256">
    <property type="entry name" value="FBOX"/>
    <property type="match status" value="1"/>
</dbReference>
<dbReference type="Pfam" id="PF25210">
    <property type="entry name" value="Kelch_FKB95"/>
    <property type="match status" value="1"/>
</dbReference>
<evidence type="ECO:0000313" key="2">
    <source>
        <dbReference type="Proteomes" id="UP000694864"/>
    </source>
</evidence>
<dbReference type="InterPro" id="IPR050354">
    <property type="entry name" value="F-box/kelch-repeat_ARATH"/>
</dbReference>
<dbReference type="SMART" id="SM00612">
    <property type="entry name" value="Kelch"/>
    <property type="match status" value="2"/>
</dbReference>
<reference evidence="2" key="1">
    <citation type="journal article" date="2014" name="Nat. Commun.">
        <title>The emerging biofuel crop Camelina sativa retains a highly undifferentiated hexaploid genome structure.</title>
        <authorList>
            <person name="Kagale S."/>
            <person name="Koh C."/>
            <person name="Nixon J."/>
            <person name="Bollina V."/>
            <person name="Clarke W.E."/>
            <person name="Tuteja R."/>
            <person name="Spillane C."/>
            <person name="Robinson S.J."/>
            <person name="Links M.G."/>
            <person name="Clarke C."/>
            <person name="Higgins E.E."/>
            <person name="Huebert T."/>
            <person name="Sharpe A.G."/>
            <person name="Parkin I.A."/>
        </authorList>
    </citation>
    <scope>NUCLEOTIDE SEQUENCE [LARGE SCALE GENOMIC DNA]</scope>
    <source>
        <strain evidence="2">cv. DH55</strain>
    </source>
</reference>
<sequence>MSLSTRYFAAMNGEEPPIEKKKKASEVYPILPLPDDLVLSCLARVSRLHYPTLSLVSKSFPSLLSSPELYKTRSLLGRTESCLYVCLRLPPDFHTTWFTLCRRPDHAQKEKKKKKKSSGNLLIPIPSLQSRPVHPSGLSAVGSNIYNIGGHINDAPSSTVSILDCKSHTWCEAPSMLVERAYPVSSVVDGKIYVAGGCEEDYSSSTWMEVFDLKKQTWELVSSPLVERCDSGMNRSAVIDGEIFMFGNKGLGVAYKPKEDKWQGIGAMTNLALGWRYFSHCVVDIVKYKFVLITHYIYPMNTIPPIRVSIRLQFD</sequence>
<dbReference type="PANTHER" id="PTHR24414">
    <property type="entry name" value="F-BOX/KELCH-REPEAT PROTEIN SKIP4"/>
    <property type="match status" value="1"/>
</dbReference>
<dbReference type="InterPro" id="IPR057499">
    <property type="entry name" value="Kelch_FKB95"/>
</dbReference>
<dbReference type="InterPro" id="IPR006652">
    <property type="entry name" value="Kelch_1"/>
</dbReference>
<dbReference type="SUPFAM" id="SSF81383">
    <property type="entry name" value="F-box domain"/>
    <property type="match status" value="1"/>
</dbReference>
<dbReference type="Gene3D" id="2.120.10.80">
    <property type="entry name" value="Kelch-type beta propeller"/>
    <property type="match status" value="1"/>
</dbReference>